<evidence type="ECO:0000256" key="3">
    <source>
        <dbReference type="ARBA" id="ARBA00022989"/>
    </source>
</evidence>
<keyword evidence="3 5" id="KW-1133">Transmembrane helix</keyword>
<keyword evidence="2 5" id="KW-0812">Transmembrane</keyword>
<dbReference type="Pfam" id="PF02674">
    <property type="entry name" value="Colicin_V"/>
    <property type="match status" value="1"/>
</dbReference>
<name>A0A1I2HQ63_9GAMM</name>
<dbReference type="OrthoDB" id="9810601at2"/>
<gene>
    <name evidence="6" type="ORF">SAMN04488120_102107</name>
</gene>
<sequence length="172" mass="18995">MSWVDYCILFIFIVSVFLGIWRGFTREVFSLLTWIAAFVAAWLLGPSLSPHLQPWLGDSVLCDAMAYAATFFIALFLGALVTHFLVVAVRDSRFSPADRTLGGGLGLIRAVIVVTLFVLVAGRMGAGEDRWWQQSTLIPHFAPLARGFEALIPERWLELLKPTVTPSSSPGQ</sequence>
<reference evidence="6 7" key="1">
    <citation type="submission" date="2016-10" db="EMBL/GenBank/DDBJ databases">
        <authorList>
            <person name="de Groot N.N."/>
        </authorList>
    </citation>
    <scope>NUCLEOTIDE SEQUENCE [LARGE SCALE GENOMIC DNA]</scope>
    <source>
        <strain evidence="6 7">DSM 23609</strain>
    </source>
</reference>
<dbReference type="GO" id="GO:0016020">
    <property type="term" value="C:membrane"/>
    <property type="evidence" value="ECO:0007669"/>
    <property type="project" value="UniProtKB-SubCell"/>
</dbReference>
<keyword evidence="4 5" id="KW-0472">Membrane</keyword>
<comment type="subcellular location">
    <subcellularLocation>
        <location evidence="1">Membrane</location>
        <topology evidence="1">Multi-pass membrane protein</topology>
    </subcellularLocation>
</comment>
<feature type="transmembrane region" description="Helical" evidence="5">
    <location>
        <begin position="101"/>
        <end position="122"/>
    </location>
</feature>
<evidence type="ECO:0000313" key="6">
    <source>
        <dbReference type="EMBL" id="SFF31470.1"/>
    </source>
</evidence>
<keyword evidence="7" id="KW-1185">Reference proteome</keyword>
<proteinExistence type="predicted"/>
<protein>
    <submittedName>
        <fullName evidence="6">Membrane protein required for colicin V production</fullName>
    </submittedName>
</protein>
<evidence type="ECO:0000256" key="1">
    <source>
        <dbReference type="ARBA" id="ARBA00004141"/>
    </source>
</evidence>
<feature type="transmembrane region" description="Helical" evidence="5">
    <location>
        <begin position="6"/>
        <end position="21"/>
    </location>
</feature>
<dbReference type="PANTHER" id="PTHR36926">
    <property type="entry name" value="COLICIN V PRODUCTION PROTEIN"/>
    <property type="match status" value="1"/>
</dbReference>
<evidence type="ECO:0000256" key="4">
    <source>
        <dbReference type="ARBA" id="ARBA00023136"/>
    </source>
</evidence>
<organism evidence="6 7">
    <name type="scientific">Fontimonas thermophila</name>
    <dbReference type="NCBI Taxonomy" id="1076937"/>
    <lineage>
        <taxon>Bacteria</taxon>
        <taxon>Pseudomonadati</taxon>
        <taxon>Pseudomonadota</taxon>
        <taxon>Gammaproteobacteria</taxon>
        <taxon>Nevskiales</taxon>
        <taxon>Nevskiaceae</taxon>
        <taxon>Fontimonas</taxon>
    </lineage>
</organism>
<dbReference type="InterPro" id="IPR003825">
    <property type="entry name" value="Colicin-V_CvpA"/>
</dbReference>
<feature type="transmembrane region" description="Helical" evidence="5">
    <location>
        <begin position="65"/>
        <end position="89"/>
    </location>
</feature>
<dbReference type="InterPro" id="IPR052719">
    <property type="entry name" value="CvpA-like"/>
</dbReference>
<dbReference type="GO" id="GO:0009403">
    <property type="term" value="P:toxin biosynthetic process"/>
    <property type="evidence" value="ECO:0007669"/>
    <property type="project" value="InterPro"/>
</dbReference>
<dbReference type="EMBL" id="FOOC01000002">
    <property type="protein sequence ID" value="SFF31470.1"/>
    <property type="molecule type" value="Genomic_DNA"/>
</dbReference>
<dbReference type="STRING" id="1076937.SAMN04488120_102107"/>
<evidence type="ECO:0000313" key="7">
    <source>
        <dbReference type="Proteomes" id="UP000199771"/>
    </source>
</evidence>
<dbReference type="AlphaFoldDB" id="A0A1I2HQ63"/>
<dbReference type="PANTHER" id="PTHR36926:SF1">
    <property type="entry name" value="COLICIN V PRODUCTION PROTEIN"/>
    <property type="match status" value="1"/>
</dbReference>
<accession>A0A1I2HQ63</accession>
<feature type="transmembrane region" description="Helical" evidence="5">
    <location>
        <begin position="28"/>
        <end position="45"/>
    </location>
</feature>
<evidence type="ECO:0000256" key="2">
    <source>
        <dbReference type="ARBA" id="ARBA00022692"/>
    </source>
</evidence>
<dbReference type="RefSeq" id="WP_091531093.1">
    <property type="nucleotide sequence ID" value="NZ_FOOC01000002.1"/>
</dbReference>
<evidence type="ECO:0000256" key="5">
    <source>
        <dbReference type="SAM" id="Phobius"/>
    </source>
</evidence>
<dbReference type="Proteomes" id="UP000199771">
    <property type="component" value="Unassembled WGS sequence"/>
</dbReference>